<keyword evidence="2" id="KW-0378">Hydrolase</keyword>
<dbReference type="Proteomes" id="UP001185873">
    <property type="component" value="Unassembled WGS sequence"/>
</dbReference>
<evidence type="ECO:0000313" key="2">
    <source>
        <dbReference type="EMBL" id="MDV6300202.1"/>
    </source>
</evidence>
<dbReference type="AlphaFoldDB" id="A0AAE4R290"/>
<feature type="region of interest" description="Disordered" evidence="1">
    <location>
        <begin position="270"/>
        <end position="292"/>
    </location>
</feature>
<reference evidence="2" key="1">
    <citation type="submission" date="2023-10" db="EMBL/GenBank/DDBJ databases">
        <title>Development of a sustainable strategy for remediation of hydrocarbon-contaminated territories based on the waste exchange concept.</title>
        <authorList>
            <person name="Krivoruchko A."/>
        </authorList>
    </citation>
    <scope>NUCLEOTIDE SEQUENCE</scope>
    <source>
        <strain evidence="2">IEGM 1175</strain>
    </source>
</reference>
<dbReference type="RefSeq" id="WP_206474676.1">
    <property type="nucleotide sequence ID" value="NZ_JAWLKJ010000003.1"/>
</dbReference>
<dbReference type="InterPro" id="IPR012106">
    <property type="entry name" value="Phage_Mu_Gp1"/>
</dbReference>
<proteinExistence type="predicted"/>
<name>A0AAE4R290_9ACTN</name>
<protein>
    <submittedName>
        <fullName evidence="2">Phage protease</fullName>
    </submittedName>
</protein>
<accession>A0AAE4R290</accession>
<comment type="caution">
    <text evidence="2">The sequence shown here is derived from an EMBL/GenBank/DDBJ whole genome shotgun (WGS) entry which is preliminary data.</text>
</comment>
<sequence>MVEVVVPPRPVLKTIPNVELIKVGTWPISTGMWTVTSDDLYAAVSALDSPAIRRPVLKLGHSDSRFDGEPAVGWVDNMRVSDDGSTLVGDYKGVPEWLATVLASAFPDRSIEGQYGFTDQTGREHPFVLTAVALLGVTAPGVGTLGSLQDIAALYGVSAAESADPTGAEFTMPVTREGTPMPQAIKVAASQSVEDVRRSFYEGPAADNWWWIEEIYVDPGEVIAVDDETGDLYRVPFTAADTGITWGEAELVKREYVAASGRTPAIAWASREESRPEAPTAAVGDTEEEGTSMEFDDTQAAELLSLLSLGEGATAQDVLEALTALVDTSTAAAAGEGEDAAPVSAAALGVEQIRAAAEKKGLTMVDASTLESIKAQAAAGAAAQKKLELQDREGKVDAAIRAGKIPPSRKDHWCSVIEHDAGMADVLASLPDNMVPVAEIGHNGDEVGASADVTESDLFKNWSF</sequence>
<evidence type="ECO:0000256" key="1">
    <source>
        <dbReference type="SAM" id="MobiDB-lite"/>
    </source>
</evidence>
<keyword evidence="2" id="KW-0645">Protease</keyword>
<dbReference type="GO" id="GO:0008233">
    <property type="term" value="F:peptidase activity"/>
    <property type="evidence" value="ECO:0007669"/>
    <property type="project" value="UniProtKB-KW"/>
</dbReference>
<dbReference type="EMBL" id="JAWLKJ010000003">
    <property type="protein sequence ID" value="MDV6300202.1"/>
    <property type="molecule type" value="Genomic_DNA"/>
</dbReference>
<evidence type="ECO:0000313" key="3">
    <source>
        <dbReference type="Proteomes" id="UP001185873"/>
    </source>
</evidence>
<organism evidence="2 3">
    <name type="scientific">Dietzia maris</name>
    <dbReference type="NCBI Taxonomy" id="37915"/>
    <lineage>
        <taxon>Bacteria</taxon>
        <taxon>Bacillati</taxon>
        <taxon>Actinomycetota</taxon>
        <taxon>Actinomycetes</taxon>
        <taxon>Mycobacteriales</taxon>
        <taxon>Dietziaceae</taxon>
        <taxon>Dietzia</taxon>
    </lineage>
</organism>
<dbReference type="Pfam" id="PF10123">
    <property type="entry name" value="Mu-like_Pro"/>
    <property type="match status" value="1"/>
</dbReference>
<gene>
    <name evidence="2" type="ORF">R3P82_13935</name>
</gene>
<dbReference type="GO" id="GO:0006508">
    <property type="term" value="P:proteolysis"/>
    <property type="evidence" value="ECO:0007669"/>
    <property type="project" value="UniProtKB-KW"/>
</dbReference>